<dbReference type="GO" id="GO:0003677">
    <property type="term" value="F:DNA binding"/>
    <property type="evidence" value="ECO:0007669"/>
    <property type="project" value="UniProtKB-KW"/>
</dbReference>
<evidence type="ECO:0000313" key="9">
    <source>
        <dbReference type="Proteomes" id="UP000007815"/>
    </source>
</evidence>
<organism evidence="8 9">
    <name type="scientific">Streptococcus ratti FA-1 = DSM 20564</name>
    <dbReference type="NCBI Taxonomy" id="699248"/>
    <lineage>
        <taxon>Bacteria</taxon>
        <taxon>Bacillati</taxon>
        <taxon>Bacillota</taxon>
        <taxon>Bacilli</taxon>
        <taxon>Lactobacillales</taxon>
        <taxon>Streptococcaceae</taxon>
        <taxon>Streptococcus</taxon>
    </lineage>
</organism>
<dbReference type="InterPro" id="IPR036095">
    <property type="entry name" value="PTS_EIIB-like_sf"/>
</dbReference>
<keyword evidence="8" id="KW-0238">DNA-binding</keyword>
<dbReference type="PANTHER" id="PTHR30185">
    <property type="entry name" value="CRYPTIC BETA-GLUCOSIDE BGL OPERON ANTITERMINATOR"/>
    <property type="match status" value="1"/>
</dbReference>
<feature type="domain" description="PRD" evidence="7">
    <location>
        <begin position="288"/>
        <end position="395"/>
    </location>
</feature>
<keyword evidence="1" id="KW-0808">Transferase</keyword>
<keyword evidence="5" id="KW-0804">Transcription</keyword>
<dbReference type="PROSITE" id="PS51099">
    <property type="entry name" value="PTS_EIIB_TYPE_2"/>
    <property type="match status" value="1"/>
</dbReference>
<accession>A0ABN0GW40</accession>
<dbReference type="InterPro" id="IPR007737">
    <property type="entry name" value="Mga_HTH"/>
</dbReference>
<dbReference type="InterPro" id="IPR011608">
    <property type="entry name" value="PRD"/>
</dbReference>
<reference evidence="8 9" key="1">
    <citation type="submission" date="2009-12" db="EMBL/GenBank/DDBJ databases">
        <authorList>
            <person name="Lefebure T."/>
            <person name="Cornejo O.E."/>
            <person name="Pavinski Bitar P.D."/>
            <person name="Lang P."/>
            <person name="Stanhope M.J."/>
        </authorList>
    </citation>
    <scope>NUCLEOTIDE SEQUENCE [LARGE SCALE GENOMIC DNA]</scope>
    <source>
        <strain evidence="8 9">FA-1</strain>
    </source>
</reference>
<comment type="caution">
    <text evidence="8">The sequence shown here is derived from an EMBL/GenBank/DDBJ whole genome shotgun (WGS) entry which is preliminary data.</text>
</comment>
<keyword evidence="2" id="KW-0677">Repeat</keyword>
<dbReference type="InterPro" id="IPR036388">
    <property type="entry name" value="WH-like_DNA-bd_sf"/>
</dbReference>
<dbReference type="PANTHER" id="PTHR30185:SF18">
    <property type="entry name" value="TRANSCRIPTIONAL REGULATOR MTLR"/>
    <property type="match status" value="1"/>
</dbReference>
<name>A0ABN0GW40_STRRT</name>
<dbReference type="EMBL" id="AJTZ01000005">
    <property type="protein sequence ID" value="EJN94556.1"/>
    <property type="molecule type" value="Genomic_DNA"/>
</dbReference>
<protein>
    <submittedName>
        <fullName evidence="8">DNA-binding/PRD domain protein</fullName>
    </submittedName>
</protein>
<dbReference type="Gene3D" id="3.40.50.2300">
    <property type="match status" value="1"/>
</dbReference>
<proteinExistence type="predicted"/>
<evidence type="ECO:0000256" key="4">
    <source>
        <dbReference type="ARBA" id="ARBA00023159"/>
    </source>
</evidence>
<evidence type="ECO:0000256" key="5">
    <source>
        <dbReference type="ARBA" id="ARBA00023163"/>
    </source>
</evidence>
<dbReference type="InterPro" id="IPR050661">
    <property type="entry name" value="BglG_antiterminators"/>
</dbReference>
<dbReference type="PROSITE" id="PS51372">
    <property type="entry name" value="PRD_2"/>
    <property type="match status" value="2"/>
</dbReference>
<feature type="domain" description="PRD" evidence="7">
    <location>
        <begin position="178"/>
        <end position="284"/>
    </location>
</feature>
<dbReference type="RefSeq" id="WP_003089680.1">
    <property type="nucleotide sequence ID" value="NZ_AJTZ01000005.1"/>
</dbReference>
<dbReference type="InterPro" id="IPR013011">
    <property type="entry name" value="PTS_EIIB_2"/>
</dbReference>
<dbReference type="Pfam" id="PF08279">
    <property type="entry name" value="HTH_11"/>
    <property type="match status" value="1"/>
</dbReference>
<dbReference type="InterPro" id="IPR036634">
    <property type="entry name" value="PRD_sf"/>
</dbReference>
<keyword evidence="9" id="KW-1185">Reference proteome</keyword>
<dbReference type="Pfam" id="PF00874">
    <property type="entry name" value="PRD"/>
    <property type="match status" value="2"/>
</dbReference>
<dbReference type="SUPFAM" id="SSF52794">
    <property type="entry name" value="PTS system IIB component-like"/>
    <property type="match status" value="1"/>
</dbReference>
<evidence type="ECO:0000313" key="8">
    <source>
        <dbReference type="EMBL" id="EJN94556.1"/>
    </source>
</evidence>
<evidence type="ECO:0000256" key="1">
    <source>
        <dbReference type="ARBA" id="ARBA00022679"/>
    </source>
</evidence>
<dbReference type="CDD" id="cd05568">
    <property type="entry name" value="PTS_IIB_bgl_like"/>
    <property type="match status" value="1"/>
</dbReference>
<feature type="domain" description="PTS EIIB type-2" evidence="6">
    <location>
        <begin position="396"/>
        <end position="487"/>
    </location>
</feature>
<gene>
    <name evidence="8" type="ORF">SRA_08461</name>
</gene>
<sequence>MSLKGKSEELIYLLLIQRDFITSDILAKKLKTSAKTIYRWVKSINDNLPDGPLIISEKGRGYKLDYDRYLLLYENKPPTDYSPQQRRNKLKQLLLLQAPKPVSVFDLMEEFFLGESVLIADEKIITQDIKKFDLKLLRKKRMLAVEGKEENIRRAILAGIQHDQIVDFVDLKEHSSLDIDEKDAAFILYQLEIIERHLSGKIPYPYNINIFLHLYILMERIRAHQTYDYDTEKRNFREISDSLLDISQEVIKHLENYLQLPIPRIEVHYLHQYLSASRLEKVSSESISFSEEVVNITRTYLKLMNQKWDFDIRNQDIFFDLANHIKPMLKRLEQKIMVQNGLLSQIKMVYPDLFDRVCQTSEEISQIYHLAPISADENGFITLYFAKLLETSSRKLRTLIVCTTGIGISELLRAKIANNFSELEIVDVIASREVEQLEETYPAIDLLISTIPLKQSPSYHFLLVNGMFTAEDQERLRQKIGEIKNEQ</sequence>
<dbReference type="Proteomes" id="UP000007815">
    <property type="component" value="Unassembled WGS sequence"/>
</dbReference>
<evidence type="ECO:0000259" key="7">
    <source>
        <dbReference type="PROSITE" id="PS51372"/>
    </source>
</evidence>
<keyword evidence="4" id="KW-0010">Activator</keyword>
<dbReference type="InterPro" id="IPR013196">
    <property type="entry name" value="HTH_11"/>
</dbReference>
<evidence type="ECO:0000259" key="6">
    <source>
        <dbReference type="PROSITE" id="PS51099"/>
    </source>
</evidence>
<evidence type="ECO:0000256" key="3">
    <source>
        <dbReference type="ARBA" id="ARBA00023015"/>
    </source>
</evidence>
<dbReference type="Gene3D" id="1.10.1790.10">
    <property type="entry name" value="PRD domain"/>
    <property type="match status" value="2"/>
</dbReference>
<dbReference type="Pfam" id="PF05043">
    <property type="entry name" value="Mga"/>
    <property type="match status" value="1"/>
</dbReference>
<dbReference type="SUPFAM" id="SSF63520">
    <property type="entry name" value="PTS-regulatory domain, PRD"/>
    <property type="match status" value="2"/>
</dbReference>
<dbReference type="Gene3D" id="1.10.10.10">
    <property type="entry name" value="Winged helix-like DNA-binding domain superfamily/Winged helix DNA-binding domain"/>
    <property type="match status" value="1"/>
</dbReference>
<keyword evidence="3" id="KW-0805">Transcription regulation</keyword>
<evidence type="ECO:0000256" key="2">
    <source>
        <dbReference type="ARBA" id="ARBA00022737"/>
    </source>
</evidence>